<proteinExistence type="predicted"/>
<keyword evidence="3" id="KW-1185">Reference proteome</keyword>
<evidence type="ECO:0000313" key="2">
    <source>
        <dbReference type="EMBL" id="SEJ07242.1"/>
    </source>
</evidence>
<dbReference type="Gene3D" id="3.20.20.70">
    <property type="entry name" value="Aldolase class I"/>
    <property type="match status" value="1"/>
</dbReference>
<feature type="domain" description="PDZ" evidence="1">
    <location>
        <begin position="1"/>
        <end position="42"/>
    </location>
</feature>
<sequence length="465" mass="52756">MIGLITHKGIIVNIEPDSLAEEIGLEIGDKIIEINGQNLRDIIDLSFALAEEEIELLVEKKNGEQEVIEFDKEYDEKLGAEFESAVFDGIRCCGNRCWFCFVDQIAPNMRASLSVKDDDYRMSFLYGNFVTLTNTKPEDFERIKKLHLTPLFVSVHTTNGQLRAKMLQNKRAADIMLQLNHLKEAAVEFHTQIVLCPGINDGEELEKTIHDLMQMQPYAQTLAIVPVGLTKYREDCYPLAMFSQEEASRVIDQVERWQKINRNKTGKSFVYLGDEFYFLAKREIPPAKEYDGFPQLENGIGLTRNFLSEWDEITDNVCNPYAKQIYLDIVCGKSAGSVLTSLLEQLDIPNLSVRVVAIENEFFGKEITVTGLLTGQDILKNLKDHQGKRTGVIIPGSALRTGEDVFLDDYSLADLQRDLGVDVKVAYNGGELKRLLQSWHEHPMTLDVNPNVYTWQSNAAYSKNK</sequence>
<protein>
    <submittedName>
        <fullName evidence="2">Putative radical SAM enzyme, TIGR03279 family</fullName>
    </submittedName>
</protein>
<dbReference type="InterPro" id="IPR001478">
    <property type="entry name" value="PDZ"/>
</dbReference>
<dbReference type="Pfam" id="PF17820">
    <property type="entry name" value="PDZ_6"/>
    <property type="match status" value="1"/>
</dbReference>
<dbReference type="EMBL" id="FNZK01000003">
    <property type="protein sequence ID" value="SEJ07242.1"/>
    <property type="molecule type" value="Genomic_DNA"/>
</dbReference>
<dbReference type="STRING" id="84035.SAMN05660742_10357"/>
<dbReference type="InterPro" id="IPR058240">
    <property type="entry name" value="rSAM_sf"/>
</dbReference>
<evidence type="ECO:0000313" key="3">
    <source>
        <dbReference type="Proteomes" id="UP000199662"/>
    </source>
</evidence>
<dbReference type="AlphaFoldDB" id="A0A1H6W3Z1"/>
<dbReference type="Proteomes" id="UP000199662">
    <property type="component" value="Unassembled WGS sequence"/>
</dbReference>
<reference evidence="2 3" key="1">
    <citation type="submission" date="2016-10" db="EMBL/GenBank/DDBJ databases">
        <authorList>
            <person name="de Groot N.N."/>
        </authorList>
    </citation>
    <scope>NUCLEOTIDE SEQUENCE [LARGE SCALE GENOMIC DNA]</scope>
    <source>
        <strain evidence="2 3">DSM 2179</strain>
    </source>
</reference>
<dbReference type="InterPro" id="IPR041489">
    <property type="entry name" value="PDZ_6"/>
</dbReference>
<gene>
    <name evidence="2" type="ORF">SAMN05660742_10357</name>
</gene>
<evidence type="ECO:0000259" key="1">
    <source>
        <dbReference type="PROSITE" id="PS50106"/>
    </source>
</evidence>
<accession>A0A1H6W3Z1</accession>
<dbReference type="SUPFAM" id="SSF102114">
    <property type="entry name" value="Radical SAM enzymes"/>
    <property type="match status" value="1"/>
</dbReference>
<organism evidence="2 3">
    <name type="scientific">Propionispira arboris</name>
    <dbReference type="NCBI Taxonomy" id="84035"/>
    <lineage>
        <taxon>Bacteria</taxon>
        <taxon>Bacillati</taxon>
        <taxon>Bacillota</taxon>
        <taxon>Negativicutes</taxon>
        <taxon>Selenomonadales</taxon>
        <taxon>Selenomonadaceae</taxon>
        <taxon>Propionispira</taxon>
    </lineage>
</organism>
<dbReference type="Gene3D" id="2.30.42.10">
    <property type="match status" value="1"/>
</dbReference>
<dbReference type="InterPro" id="IPR036034">
    <property type="entry name" value="PDZ_sf"/>
</dbReference>
<dbReference type="InterPro" id="IPR007549">
    <property type="entry name" value="DUF512"/>
</dbReference>
<dbReference type="InterPro" id="IPR013785">
    <property type="entry name" value="Aldolase_TIM"/>
</dbReference>
<dbReference type="Pfam" id="PF04459">
    <property type="entry name" value="DUF512"/>
    <property type="match status" value="1"/>
</dbReference>
<dbReference type="PROSITE" id="PS50106">
    <property type="entry name" value="PDZ"/>
    <property type="match status" value="1"/>
</dbReference>
<name>A0A1H6W3Z1_9FIRM</name>
<dbReference type="SUPFAM" id="SSF50156">
    <property type="entry name" value="PDZ domain-like"/>
    <property type="match status" value="1"/>
</dbReference>
<dbReference type="Pfam" id="PF19238">
    <property type="entry name" value="Radical_SAM_2"/>
    <property type="match status" value="1"/>
</dbReference>
<dbReference type="InterPro" id="IPR045375">
    <property type="entry name" value="Put_radical_SAM-like_N"/>
</dbReference>